<sequence>MYEDPSLFWKNFRLGTELHVAGSMIYNGLYSFDQIEYFRYEHEIFEFLYNISIGIERLQKITIILSEHTEKVNQSDFEKTLITHNHMDLLNRIKQKHTLNFGKQHVKFLQLLTDFYRTTRYSRYNLQSVYEPNQDLFRFIAFLKSELKVTEQHGIKPMVENSISVKRFIGKLLKKICSVLYEIIQNESRNRNINTYDILTFSKPYKIFIEQEFTFEKEKHLQRELLILLLSGKMNDGMTNFVKNIEPLGFGNYTSNEYIRYMLDIRNNPEIIDEMLTILEDEPMKKDRLEKVRIIGDKNIYFQDDDD</sequence>
<keyword evidence="2" id="KW-1185">Reference proteome</keyword>
<dbReference type="AlphaFoldDB" id="A0AAD0YIY7"/>
<proteinExistence type="predicted"/>
<name>A0AAD0YIY7_CHRNA</name>
<dbReference type="RefSeq" id="WP_102980700.1">
    <property type="nucleotide sequence ID" value="NZ_CP033923.1"/>
</dbReference>
<accession>A0AAD0YIY7</accession>
<dbReference type="EMBL" id="CP033923">
    <property type="protein sequence ID" value="AZA89849.1"/>
    <property type="molecule type" value="Genomic_DNA"/>
</dbReference>
<dbReference type="KEGG" id="cnk:EG343_04010"/>
<dbReference type="Proteomes" id="UP000278288">
    <property type="component" value="Chromosome"/>
</dbReference>
<reference evidence="1 2" key="1">
    <citation type="submission" date="2018-11" db="EMBL/GenBank/DDBJ databases">
        <title>Proposal to divide the Flavobacteriaceae and reorganize its genera based on Amino Acid Identity values calculated from whole genome sequences.</title>
        <authorList>
            <person name="Nicholson A.C."/>
            <person name="Gulvik C.A."/>
            <person name="Whitney A.M."/>
            <person name="Humrighouse B.W."/>
            <person name="Bell M."/>
            <person name="Holmes B."/>
            <person name="Steigerwalt A.G."/>
            <person name="Villarma A."/>
            <person name="Sheth M."/>
            <person name="Batra D."/>
            <person name="Pryor J."/>
            <person name="Bernardet J.-F."/>
            <person name="Hugo C."/>
            <person name="Kampfer P."/>
            <person name="Newman J."/>
            <person name="McQuiston J.R."/>
        </authorList>
    </citation>
    <scope>NUCLEOTIDE SEQUENCE [LARGE SCALE GENOMIC DNA]</scope>
    <source>
        <strain evidence="1 2">G0041</strain>
    </source>
</reference>
<organism evidence="1 2">
    <name type="scientific">Chryseobacterium nakagawai</name>
    <dbReference type="NCBI Taxonomy" id="1241982"/>
    <lineage>
        <taxon>Bacteria</taxon>
        <taxon>Pseudomonadati</taxon>
        <taxon>Bacteroidota</taxon>
        <taxon>Flavobacteriia</taxon>
        <taxon>Flavobacteriales</taxon>
        <taxon>Weeksellaceae</taxon>
        <taxon>Chryseobacterium group</taxon>
        <taxon>Chryseobacterium</taxon>
    </lineage>
</organism>
<evidence type="ECO:0000313" key="2">
    <source>
        <dbReference type="Proteomes" id="UP000278288"/>
    </source>
</evidence>
<evidence type="ECO:0000313" key="1">
    <source>
        <dbReference type="EMBL" id="AZA89849.1"/>
    </source>
</evidence>
<protein>
    <submittedName>
        <fullName evidence="1">Uncharacterized protein</fullName>
    </submittedName>
</protein>
<gene>
    <name evidence="1" type="ORF">EG343_04010</name>
</gene>